<sequence>MNVQNSRAATVAVDCRLYDRILDRARRDVNLKAWHVQRPRQPATNPPFQFYLRSRPANSPTHSEIPNQYTMAHELDPEPSFKFEPSEDDAEFEYHYEETTISQTDPTRTLLFRVPNEDSFADEQYFDTIQRHLERRGLDFDKDRRQNANQPSAGGNEPAPSPSPAASLTSVASATAEPSSGTSEGDGSSRGSATSGSSASRSASSTSHISIPITAPAGAIVMTQPPQTVGTSFFKISPSGPNGPNLVTFGWNMTNVIVQPTSLTVQAACQNGFTYAVGGPMGNSTASDPADQAAYTGEGVIPASQSRVIWDVIGYQEAHPETPLPQGLCTLRINDERGFGAAHKAGYLAPNDGLTFALYTGEAYTPLASGWSCPACIANGSGRLVPYAIPVLRLAAAISPSMMPELEIIFAVLATLVVFAGSMIYILKPARRNSASASPSPSTTRQRRQKFFEAQTARRRELEGTGNVPVGTPPNMDTALPTPTLTNRSLIIIDPDDTVEDALKVGSVYKAMSRGIETFDGDYDGDEDDRDAEEVENELLMLWDGTRDSLGGRVTTVVPFGA</sequence>
<evidence type="ECO:0000313" key="4">
    <source>
        <dbReference type="EMBL" id="EAU82174.1"/>
    </source>
</evidence>
<keyword evidence="5" id="KW-1185">Reference proteome</keyword>
<dbReference type="KEGG" id="cci:CC1G_11364"/>
<proteinExistence type="predicted"/>
<dbReference type="PANTHER" id="PTHR42028">
    <property type="entry name" value="CHROMOSOME 1, WHOLE GENOME SHOTGUN SEQUENCE"/>
    <property type="match status" value="1"/>
</dbReference>
<dbReference type="OrthoDB" id="2435509at2759"/>
<dbReference type="InterPro" id="IPR055561">
    <property type="entry name" value="DUF7137"/>
</dbReference>
<evidence type="ECO:0000256" key="2">
    <source>
        <dbReference type="SAM" id="Phobius"/>
    </source>
</evidence>
<dbReference type="AlphaFoldDB" id="A8P8X0"/>
<feature type="region of interest" description="Disordered" evidence="1">
    <location>
        <begin position="457"/>
        <end position="481"/>
    </location>
</feature>
<dbReference type="Pfam" id="PF23585">
    <property type="entry name" value="DUF7137"/>
    <property type="match status" value="1"/>
</dbReference>
<dbReference type="Proteomes" id="UP000001861">
    <property type="component" value="Unassembled WGS sequence"/>
</dbReference>
<comment type="caution">
    <text evidence="4">The sequence shown here is derived from an EMBL/GenBank/DDBJ whole genome shotgun (WGS) entry which is preliminary data.</text>
</comment>
<protein>
    <recommendedName>
        <fullName evidence="3">DUF7137 domain-containing protein</fullName>
    </recommendedName>
</protein>
<dbReference type="eggNOG" id="ENOG502S1CS">
    <property type="taxonomic scope" value="Eukaryota"/>
</dbReference>
<keyword evidence="2" id="KW-1133">Transmembrane helix</keyword>
<feature type="transmembrane region" description="Helical" evidence="2">
    <location>
        <begin position="408"/>
        <end position="427"/>
    </location>
</feature>
<dbReference type="InParanoid" id="A8P8X0"/>
<dbReference type="EMBL" id="AACS02000011">
    <property type="protein sequence ID" value="EAU82174.1"/>
    <property type="molecule type" value="Genomic_DNA"/>
</dbReference>
<feature type="compositionally biased region" description="Low complexity" evidence="1">
    <location>
        <begin position="151"/>
        <end position="177"/>
    </location>
</feature>
<keyword evidence="2" id="KW-0812">Transmembrane</keyword>
<dbReference type="RefSeq" id="XP_001839653.1">
    <property type="nucleotide sequence ID" value="XM_001839601.1"/>
</dbReference>
<dbReference type="GeneID" id="6016271"/>
<evidence type="ECO:0000256" key="1">
    <source>
        <dbReference type="SAM" id="MobiDB-lite"/>
    </source>
</evidence>
<dbReference type="STRING" id="240176.A8P8X0"/>
<feature type="compositionally biased region" description="Basic and acidic residues" evidence="1">
    <location>
        <begin position="136"/>
        <end position="146"/>
    </location>
</feature>
<evidence type="ECO:0000259" key="3">
    <source>
        <dbReference type="Pfam" id="PF23585"/>
    </source>
</evidence>
<feature type="compositionally biased region" description="Low complexity" evidence="1">
    <location>
        <begin position="189"/>
        <end position="207"/>
    </location>
</feature>
<gene>
    <name evidence="4" type="ORF">CC1G_11364</name>
</gene>
<feature type="domain" description="DUF7137" evidence="3">
    <location>
        <begin position="214"/>
        <end position="374"/>
    </location>
</feature>
<dbReference type="VEuPathDB" id="FungiDB:CC1G_11364"/>
<evidence type="ECO:0000313" key="5">
    <source>
        <dbReference type="Proteomes" id="UP000001861"/>
    </source>
</evidence>
<keyword evidence="2" id="KW-0472">Membrane</keyword>
<name>A8P8X0_COPC7</name>
<feature type="region of interest" description="Disordered" evidence="1">
    <location>
        <begin position="136"/>
        <end position="208"/>
    </location>
</feature>
<accession>A8P8X0</accession>
<organism evidence="4 5">
    <name type="scientific">Coprinopsis cinerea (strain Okayama-7 / 130 / ATCC MYA-4618 / FGSC 9003)</name>
    <name type="common">Inky cap fungus</name>
    <name type="synonym">Hormographiella aspergillata</name>
    <dbReference type="NCBI Taxonomy" id="240176"/>
    <lineage>
        <taxon>Eukaryota</taxon>
        <taxon>Fungi</taxon>
        <taxon>Dikarya</taxon>
        <taxon>Basidiomycota</taxon>
        <taxon>Agaricomycotina</taxon>
        <taxon>Agaricomycetes</taxon>
        <taxon>Agaricomycetidae</taxon>
        <taxon>Agaricales</taxon>
        <taxon>Agaricineae</taxon>
        <taxon>Psathyrellaceae</taxon>
        <taxon>Coprinopsis</taxon>
    </lineage>
</organism>
<reference evidence="4 5" key="1">
    <citation type="journal article" date="2010" name="Proc. Natl. Acad. Sci. U.S.A.">
        <title>Insights into evolution of multicellular fungi from the assembled chromosomes of the mushroom Coprinopsis cinerea (Coprinus cinereus).</title>
        <authorList>
            <person name="Stajich J.E."/>
            <person name="Wilke S.K."/>
            <person name="Ahren D."/>
            <person name="Au C.H."/>
            <person name="Birren B.W."/>
            <person name="Borodovsky M."/>
            <person name="Burns C."/>
            <person name="Canback B."/>
            <person name="Casselton L.A."/>
            <person name="Cheng C.K."/>
            <person name="Deng J."/>
            <person name="Dietrich F.S."/>
            <person name="Fargo D.C."/>
            <person name="Farman M.L."/>
            <person name="Gathman A.C."/>
            <person name="Goldberg J."/>
            <person name="Guigo R."/>
            <person name="Hoegger P.J."/>
            <person name="Hooker J.B."/>
            <person name="Huggins A."/>
            <person name="James T.Y."/>
            <person name="Kamada T."/>
            <person name="Kilaru S."/>
            <person name="Kodira C."/>
            <person name="Kues U."/>
            <person name="Kupfer D."/>
            <person name="Kwan H.S."/>
            <person name="Lomsadze A."/>
            <person name="Li W."/>
            <person name="Lilly W.W."/>
            <person name="Ma L.J."/>
            <person name="Mackey A.J."/>
            <person name="Manning G."/>
            <person name="Martin F."/>
            <person name="Muraguchi H."/>
            <person name="Natvig D.O."/>
            <person name="Palmerini H."/>
            <person name="Ramesh M.A."/>
            <person name="Rehmeyer C.J."/>
            <person name="Roe B.A."/>
            <person name="Shenoy N."/>
            <person name="Stanke M."/>
            <person name="Ter-Hovhannisyan V."/>
            <person name="Tunlid A."/>
            <person name="Velagapudi R."/>
            <person name="Vision T.J."/>
            <person name="Zeng Q."/>
            <person name="Zolan M.E."/>
            <person name="Pukkila P.J."/>
        </authorList>
    </citation>
    <scope>NUCLEOTIDE SEQUENCE [LARGE SCALE GENOMIC DNA]</scope>
    <source>
        <strain evidence="5">Okayama-7 / 130 / ATCC MYA-4618 / FGSC 9003</strain>
    </source>
</reference>
<dbReference type="PANTHER" id="PTHR42028:SF1">
    <property type="entry name" value="YALI0E30657P"/>
    <property type="match status" value="1"/>
</dbReference>